<accession>A0AAV2R242</accession>
<dbReference type="Pfam" id="PF00001">
    <property type="entry name" value="7tm_1"/>
    <property type="match status" value="1"/>
</dbReference>
<organism evidence="15 16">
    <name type="scientific">Meganyctiphanes norvegica</name>
    <name type="common">Northern krill</name>
    <name type="synonym">Thysanopoda norvegica</name>
    <dbReference type="NCBI Taxonomy" id="48144"/>
    <lineage>
        <taxon>Eukaryota</taxon>
        <taxon>Metazoa</taxon>
        <taxon>Ecdysozoa</taxon>
        <taxon>Arthropoda</taxon>
        <taxon>Crustacea</taxon>
        <taxon>Multicrustacea</taxon>
        <taxon>Malacostraca</taxon>
        <taxon>Eumalacostraca</taxon>
        <taxon>Eucarida</taxon>
        <taxon>Euphausiacea</taxon>
        <taxon>Euphausiidae</taxon>
        <taxon>Meganyctiphanes</taxon>
    </lineage>
</organism>
<dbReference type="GO" id="GO:0004930">
    <property type="term" value="F:G protein-coupled receptor activity"/>
    <property type="evidence" value="ECO:0007669"/>
    <property type="project" value="UniProtKB-KW"/>
</dbReference>
<evidence type="ECO:0000256" key="8">
    <source>
        <dbReference type="ARBA" id="ARBA00023157"/>
    </source>
</evidence>
<keyword evidence="6" id="KW-0297">G-protein coupled receptor</keyword>
<keyword evidence="5 13" id="KW-1133">Transmembrane helix</keyword>
<evidence type="ECO:0000256" key="5">
    <source>
        <dbReference type="ARBA" id="ARBA00022989"/>
    </source>
</evidence>
<dbReference type="InterPro" id="IPR000276">
    <property type="entry name" value="GPCR_Rhodpsn"/>
</dbReference>
<dbReference type="PROSITE" id="PS50262">
    <property type="entry name" value="G_PROTEIN_RECEP_F1_2"/>
    <property type="match status" value="1"/>
</dbReference>
<keyword evidence="16" id="KW-1185">Reference proteome</keyword>
<dbReference type="PRINTS" id="PR00237">
    <property type="entry name" value="GPCRRHODOPSN"/>
</dbReference>
<comment type="caution">
    <text evidence="15">The sequence shown here is derived from an EMBL/GenBank/DDBJ whole genome shotgun (WGS) entry which is preliminary data.</text>
</comment>
<feature type="transmembrane region" description="Helical" evidence="13">
    <location>
        <begin position="177"/>
        <end position="201"/>
    </location>
</feature>
<dbReference type="Proteomes" id="UP001497623">
    <property type="component" value="Unassembled WGS sequence"/>
</dbReference>
<evidence type="ECO:0000256" key="11">
    <source>
        <dbReference type="ARBA" id="ARBA00023224"/>
    </source>
</evidence>
<reference evidence="15 16" key="1">
    <citation type="submission" date="2024-05" db="EMBL/GenBank/DDBJ databases">
        <authorList>
            <person name="Wallberg A."/>
        </authorList>
    </citation>
    <scope>NUCLEOTIDE SEQUENCE [LARGE SCALE GENOMIC DNA]</scope>
</reference>
<keyword evidence="4 13" id="KW-0812">Transmembrane</keyword>
<evidence type="ECO:0000313" key="15">
    <source>
        <dbReference type="EMBL" id="CAL4107392.1"/>
    </source>
</evidence>
<evidence type="ECO:0000256" key="2">
    <source>
        <dbReference type="ARBA" id="ARBA00010663"/>
    </source>
</evidence>
<dbReference type="GO" id="GO:0005886">
    <property type="term" value="C:plasma membrane"/>
    <property type="evidence" value="ECO:0007669"/>
    <property type="project" value="UniProtKB-SubCell"/>
</dbReference>
<evidence type="ECO:0000313" key="16">
    <source>
        <dbReference type="Proteomes" id="UP001497623"/>
    </source>
</evidence>
<comment type="similarity">
    <text evidence="2">Belongs to the G-protein coupled receptor 1 family.</text>
</comment>
<evidence type="ECO:0000256" key="13">
    <source>
        <dbReference type="SAM" id="Phobius"/>
    </source>
</evidence>
<keyword evidence="8" id="KW-1015">Disulfide bond</keyword>
<dbReference type="AlphaFoldDB" id="A0AAV2R242"/>
<keyword evidence="7 13" id="KW-0472">Membrane</keyword>
<feature type="region of interest" description="Disordered" evidence="12">
    <location>
        <begin position="263"/>
        <end position="304"/>
    </location>
</feature>
<dbReference type="SUPFAM" id="SSF81321">
    <property type="entry name" value="Family A G protein-coupled receptor-like"/>
    <property type="match status" value="1"/>
</dbReference>
<evidence type="ECO:0000256" key="7">
    <source>
        <dbReference type="ARBA" id="ARBA00023136"/>
    </source>
</evidence>
<proteinExistence type="inferred from homology"/>
<name>A0AAV2R242_MEGNR</name>
<dbReference type="PANTHER" id="PTHR45695:SF23">
    <property type="entry name" value="GALANIN-LIKE G-PROTEIN COUPLED RECEPTOR NPR-9"/>
    <property type="match status" value="1"/>
</dbReference>
<evidence type="ECO:0000256" key="3">
    <source>
        <dbReference type="ARBA" id="ARBA00022475"/>
    </source>
</evidence>
<feature type="compositionally biased region" description="Low complexity" evidence="12">
    <location>
        <begin position="263"/>
        <end position="280"/>
    </location>
</feature>
<dbReference type="InterPro" id="IPR017452">
    <property type="entry name" value="GPCR_Rhodpsn_7TM"/>
</dbReference>
<evidence type="ECO:0000256" key="10">
    <source>
        <dbReference type="ARBA" id="ARBA00023180"/>
    </source>
</evidence>
<dbReference type="EMBL" id="CAXKWB010013345">
    <property type="protein sequence ID" value="CAL4107392.1"/>
    <property type="molecule type" value="Genomic_DNA"/>
</dbReference>
<feature type="transmembrane region" description="Helical" evidence="13">
    <location>
        <begin position="144"/>
        <end position="165"/>
    </location>
</feature>
<sequence length="349" mass="38642">MLCSFVVTYILSYLGSYMMNLKKRDFFFVVSAPLVPLASATRGHFSYDTYTIFFLNLLISDSPLYLPVKEFGSMVDIHRNLPIKKLCEFDKYHIGFITTMYFIPLIVICVLYMLILFRLWYGVNLGGSRSAESVRGKKRVTRMVVIVVVSFMICWLPIQIVLLLKSFQLYPMTTPNVFIQIASHVLAYTNSCINPILYAFLSDPFRKAFRKVISCGPGRRQTFAMNGRADGTRKSLETLPLHPRHGIHTFAVVRDEATSNFLSPLNPTNATTTTSFTNGGARDDSPPPYESLRQSSGGIATVTPLLPPPTCADIAAEAAATAHAIAIKTDFAASAPLVEPVSNEANGSI</sequence>
<feature type="non-terminal residue" evidence="15">
    <location>
        <position position="349"/>
    </location>
</feature>
<dbReference type="PANTHER" id="PTHR45695">
    <property type="entry name" value="LEUCOKININ RECEPTOR-RELATED"/>
    <property type="match status" value="1"/>
</dbReference>
<dbReference type="Gene3D" id="1.20.1070.10">
    <property type="entry name" value="Rhodopsin 7-helix transmembrane proteins"/>
    <property type="match status" value="1"/>
</dbReference>
<evidence type="ECO:0000256" key="1">
    <source>
        <dbReference type="ARBA" id="ARBA00004651"/>
    </source>
</evidence>
<gene>
    <name evidence="15" type="ORF">MNOR_LOCUS18555</name>
</gene>
<evidence type="ECO:0000256" key="4">
    <source>
        <dbReference type="ARBA" id="ARBA00022692"/>
    </source>
</evidence>
<comment type="subcellular location">
    <subcellularLocation>
        <location evidence="1">Cell membrane</location>
        <topology evidence="1">Multi-pass membrane protein</topology>
    </subcellularLocation>
</comment>
<evidence type="ECO:0000259" key="14">
    <source>
        <dbReference type="PROSITE" id="PS50262"/>
    </source>
</evidence>
<evidence type="ECO:0000256" key="6">
    <source>
        <dbReference type="ARBA" id="ARBA00023040"/>
    </source>
</evidence>
<protein>
    <recommendedName>
        <fullName evidence="14">G-protein coupled receptors family 1 profile domain-containing protein</fullName>
    </recommendedName>
</protein>
<feature type="domain" description="G-protein coupled receptors family 1 profile" evidence="14">
    <location>
        <begin position="1"/>
        <end position="198"/>
    </location>
</feature>
<keyword evidence="11" id="KW-0807">Transducer</keyword>
<keyword evidence="3" id="KW-1003">Cell membrane</keyword>
<keyword evidence="9" id="KW-0675">Receptor</keyword>
<feature type="transmembrane region" description="Helical" evidence="13">
    <location>
        <begin position="101"/>
        <end position="123"/>
    </location>
</feature>
<evidence type="ECO:0000256" key="12">
    <source>
        <dbReference type="SAM" id="MobiDB-lite"/>
    </source>
</evidence>
<feature type="transmembrane region" description="Helical" evidence="13">
    <location>
        <begin position="26"/>
        <end position="45"/>
    </location>
</feature>
<keyword evidence="10" id="KW-0325">Glycoprotein</keyword>
<evidence type="ECO:0000256" key="9">
    <source>
        <dbReference type="ARBA" id="ARBA00023170"/>
    </source>
</evidence>